<name>A0A520RZW8_9GAMM</name>
<dbReference type="PANTHER" id="PTHR10366">
    <property type="entry name" value="NAD DEPENDENT EPIMERASE/DEHYDRATASE"/>
    <property type="match status" value="1"/>
</dbReference>
<comment type="caution">
    <text evidence="4">The sequence shown here is derived from an EMBL/GenBank/DDBJ whole genome shotgun (WGS) entry which is preliminary data.</text>
</comment>
<dbReference type="InterPro" id="IPR036291">
    <property type="entry name" value="NAD(P)-bd_dom_sf"/>
</dbReference>
<feature type="domain" description="NAD-dependent epimerase/dehydratase" evidence="3">
    <location>
        <begin position="7"/>
        <end position="246"/>
    </location>
</feature>
<organism evidence="4 5">
    <name type="scientific">OM182 bacterium</name>
    <dbReference type="NCBI Taxonomy" id="2510334"/>
    <lineage>
        <taxon>Bacteria</taxon>
        <taxon>Pseudomonadati</taxon>
        <taxon>Pseudomonadota</taxon>
        <taxon>Gammaproteobacteria</taxon>
        <taxon>OMG group</taxon>
        <taxon>OM182 clade</taxon>
    </lineage>
</organism>
<dbReference type="AlphaFoldDB" id="A0A520RZW8"/>
<reference evidence="4 5" key="1">
    <citation type="submission" date="2019-02" db="EMBL/GenBank/DDBJ databases">
        <title>Prokaryotic population dynamics and viral predation in marine succession experiment using metagenomics: the confinement effect.</title>
        <authorList>
            <person name="Haro-Moreno J.M."/>
            <person name="Rodriguez-Valera F."/>
            <person name="Lopez-Perez M."/>
        </authorList>
    </citation>
    <scope>NUCLEOTIDE SEQUENCE [LARGE SCALE GENOMIC DNA]</scope>
    <source>
        <strain evidence="4">MED-G157</strain>
    </source>
</reference>
<dbReference type="SUPFAM" id="SSF51735">
    <property type="entry name" value="NAD(P)-binding Rossmann-fold domains"/>
    <property type="match status" value="1"/>
</dbReference>
<evidence type="ECO:0000313" key="4">
    <source>
        <dbReference type="EMBL" id="RZO75766.1"/>
    </source>
</evidence>
<dbReference type="InterPro" id="IPR050425">
    <property type="entry name" value="NAD(P)_dehydrat-like"/>
</dbReference>
<dbReference type="Gene3D" id="3.40.50.720">
    <property type="entry name" value="NAD(P)-binding Rossmann-like Domain"/>
    <property type="match status" value="1"/>
</dbReference>
<evidence type="ECO:0000256" key="1">
    <source>
        <dbReference type="ARBA" id="ARBA00023002"/>
    </source>
</evidence>
<dbReference type="Proteomes" id="UP000316199">
    <property type="component" value="Unassembled WGS sequence"/>
</dbReference>
<comment type="similarity">
    <text evidence="2">Belongs to the NAD(P)-dependent epimerase/dehydratase family. Dihydroflavonol-4-reductase subfamily.</text>
</comment>
<dbReference type="CDD" id="cd05227">
    <property type="entry name" value="AR_SDR_e"/>
    <property type="match status" value="1"/>
</dbReference>
<sequence length="349" mass="38257">MASPETVLVTGASGFIATHCILKLASQGYKIRGTVRDLSRVASLETLLSAGLKKYYQTSNLDINWYQADLNTDNGWIEAVKDCNYVLHVASPVTFSVYGEDELIATARNGTLRVLKAASVAKVRRTVVTSSIAAISAGHHKNHNPFTEDIWSDITNSECSPYEKSKTLAERAAWDFLGKGSTEMEICTINPSLVFGPVLEKDIGESVGVLREMLEGKYPLAPKLNFGIVDVRDVAELHFLAMTCKESPGNRFICNSETLSVLEVSKLVQKLYPEYKKRLPNRCAPNWLIKLAAFFDPLLRLAVPMLGAASTYDHSKATTLLGWQPRPASEAIQGSTESLIRLGVVESSS</sequence>
<evidence type="ECO:0000313" key="5">
    <source>
        <dbReference type="Proteomes" id="UP000316199"/>
    </source>
</evidence>
<dbReference type="Pfam" id="PF01370">
    <property type="entry name" value="Epimerase"/>
    <property type="match status" value="1"/>
</dbReference>
<proteinExistence type="inferred from homology"/>
<evidence type="ECO:0000256" key="2">
    <source>
        <dbReference type="ARBA" id="ARBA00023445"/>
    </source>
</evidence>
<evidence type="ECO:0000259" key="3">
    <source>
        <dbReference type="Pfam" id="PF01370"/>
    </source>
</evidence>
<dbReference type="EMBL" id="SHAG01000025">
    <property type="protein sequence ID" value="RZO75766.1"/>
    <property type="molecule type" value="Genomic_DNA"/>
</dbReference>
<dbReference type="FunFam" id="3.40.50.720:FF:000336">
    <property type="entry name" value="Aldehyde reductase"/>
    <property type="match status" value="1"/>
</dbReference>
<keyword evidence="1" id="KW-0560">Oxidoreductase</keyword>
<gene>
    <name evidence="4" type="ORF">EVA68_06115</name>
</gene>
<accession>A0A520RZW8</accession>
<dbReference type="PANTHER" id="PTHR10366:SF564">
    <property type="entry name" value="STEROL-4-ALPHA-CARBOXYLATE 3-DEHYDROGENASE, DECARBOXYLATING"/>
    <property type="match status" value="1"/>
</dbReference>
<protein>
    <submittedName>
        <fullName evidence="4">Aldehyde reductase</fullName>
    </submittedName>
</protein>
<dbReference type="InterPro" id="IPR001509">
    <property type="entry name" value="Epimerase_deHydtase"/>
</dbReference>
<dbReference type="GO" id="GO:0016616">
    <property type="term" value="F:oxidoreductase activity, acting on the CH-OH group of donors, NAD or NADP as acceptor"/>
    <property type="evidence" value="ECO:0007669"/>
    <property type="project" value="TreeGrafter"/>
</dbReference>